<protein>
    <submittedName>
        <fullName evidence="4">Long-chain-fatty-acid-CoA ligase</fullName>
    </submittedName>
</protein>
<evidence type="ECO:0000256" key="2">
    <source>
        <dbReference type="ARBA" id="ARBA00022840"/>
    </source>
</evidence>
<feature type="domain" description="AMP-dependent synthetase/ligase" evidence="3">
    <location>
        <begin position="81"/>
        <end position="490"/>
    </location>
</feature>
<proteinExistence type="predicted"/>
<dbReference type="EMBL" id="AACS02000002">
    <property type="protein sequence ID" value="EFI28403.1"/>
    <property type="molecule type" value="Genomic_DNA"/>
</dbReference>
<dbReference type="PANTHER" id="PTHR43272">
    <property type="entry name" value="LONG-CHAIN-FATTY-ACID--COA LIGASE"/>
    <property type="match status" value="1"/>
</dbReference>
<organism evidence="4 5">
    <name type="scientific">Coprinopsis cinerea (strain Okayama-7 / 130 / ATCC MYA-4618 / FGSC 9003)</name>
    <name type="common">Inky cap fungus</name>
    <name type="synonym">Hormographiella aspergillata</name>
    <dbReference type="NCBI Taxonomy" id="240176"/>
    <lineage>
        <taxon>Eukaryota</taxon>
        <taxon>Fungi</taxon>
        <taxon>Dikarya</taxon>
        <taxon>Basidiomycota</taxon>
        <taxon>Agaricomycotina</taxon>
        <taxon>Agaricomycetes</taxon>
        <taxon>Agaricomycetidae</taxon>
        <taxon>Agaricales</taxon>
        <taxon>Agaricineae</taxon>
        <taxon>Psathyrellaceae</taxon>
        <taxon>Coprinopsis</taxon>
    </lineage>
</organism>
<comment type="caution">
    <text evidence="4">The sequence shown here is derived from an EMBL/GenBank/DDBJ whole genome shotgun (WGS) entry which is preliminary data.</text>
</comment>
<evidence type="ECO:0000259" key="3">
    <source>
        <dbReference type="Pfam" id="PF00501"/>
    </source>
</evidence>
<dbReference type="AlphaFoldDB" id="D6RKP5"/>
<evidence type="ECO:0000313" key="4">
    <source>
        <dbReference type="EMBL" id="EFI28403.1"/>
    </source>
</evidence>
<dbReference type="GO" id="GO:0005783">
    <property type="term" value="C:endoplasmic reticulum"/>
    <property type="evidence" value="ECO:0007669"/>
    <property type="project" value="TreeGrafter"/>
</dbReference>
<dbReference type="InterPro" id="IPR000873">
    <property type="entry name" value="AMP-dep_synth/lig_dom"/>
</dbReference>
<dbReference type="RefSeq" id="XP_002911897.1">
    <property type="nucleotide sequence ID" value="XM_002911851.1"/>
</dbReference>
<dbReference type="OrthoDB" id="1700726at2759"/>
<dbReference type="OMA" id="SHVYGLM"/>
<keyword evidence="4" id="KW-0436">Ligase</keyword>
<keyword evidence="2" id="KW-0067">ATP-binding</keyword>
<dbReference type="VEuPathDB" id="FungiDB:CC1G_13937"/>
<keyword evidence="1" id="KW-0547">Nucleotide-binding</keyword>
<dbReference type="GO" id="GO:0004467">
    <property type="term" value="F:long-chain fatty acid-CoA ligase activity"/>
    <property type="evidence" value="ECO:0007669"/>
    <property type="project" value="TreeGrafter"/>
</dbReference>
<dbReference type="GO" id="GO:0005524">
    <property type="term" value="F:ATP binding"/>
    <property type="evidence" value="ECO:0007669"/>
    <property type="project" value="UniProtKB-KW"/>
</dbReference>
<dbReference type="KEGG" id="cci:CC1G_13937"/>
<gene>
    <name evidence="4" type="ORF">CC1G_13937</name>
</gene>
<evidence type="ECO:0000256" key="1">
    <source>
        <dbReference type="ARBA" id="ARBA00022741"/>
    </source>
</evidence>
<dbReference type="PANTHER" id="PTHR43272:SF33">
    <property type="entry name" value="AMP-BINDING DOMAIN-CONTAINING PROTEIN-RELATED"/>
    <property type="match status" value="1"/>
</dbReference>
<evidence type="ECO:0000313" key="5">
    <source>
        <dbReference type="Proteomes" id="UP000001861"/>
    </source>
</evidence>
<reference evidence="4 5" key="1">
    <citation type="journal article" date="2010" name="Proc. Natl. Acad. Sci. U.S.A.">
        <title>Insights into evolution of multicellular fungi from the assembled chromosomes of the mushroom Coprinopsis cinerea (Coprinus cinereus).</title>
        <authorList>
            <person name="Stajich J.E."/>
            <person name="Wilke S.K."/>
            <person name="Ahren D."/>
            <person name="Au C.H."/>
            <person name="Birren B.W."/>
            <person name="Borodovsky M."/>
            <person name="Burns C."/>
            <person name="Canback B."/>
            <person name="Casselton L.A."/>
            <person name="Cheng C.K."/>
            <person name="Deng J."/>
            <person name="Dietrich F.S."/>
            <person name="Fargo D.C."/>
            <person name="Farman M.L."/>
            <person name="Gathman A.C."/>
            <person name="Goldberg J."/>
            <person name="Guigo R."/>
            <person name="Hoegger P.J."/>
            <person name="Hooker J.B."/>
            <person name="Huggins A."/>
            <person name="James T.Y."/>
            <person name="Kamada T."/>
            <person name="Kilaru S."/>
            <person name="Kodira C."/>
            <person name="Kues U."/>
            <person name="Kupfer D."/>
            <person name="Kwan H.S."/>
            <person name="Lomsadze A."/>
            <person name="Li W."/>
            <person name="Lilly W.W."/>
            <person name="Ma L.J."/>
            <person name="Mackey A.J."/>
            <person name="Manning G."/>
            <person name="Martin F."/>
            <person name="Muraguchi H."/>
            <person name="Natvig D.O."/>
            <person name="Palmerini H."/>
            <person name="Ramesh M.A."/>
            <person name="Rehmeyer C.J."/>
            <person name="Roe B.A."/>
            <person name="Shenoy N."/>
            <person name="Stanke M."/>
            <person name="Ter-Hovhannisyan V."/>
            <person name="Tunlid A."/>
            <person name="Velagapudi R."/>
            <person name="Vision T.J."/>
            <person name="Zeng Q."/>
            <person name="Zolan M.E."/>
            <person name="Pukkila P.J."/>
        </authorList>
    </citation>
    <scope>NUCLEOTIDE SEQUENCE [LARGE SCALE GENOMIC DNA]</scope>
    <source>
        <strain evidence="5">Okayama-7 / 130 / ATCC MYA-4618 / FGSC 9003</strain>
    </source>
</reference>
<dbReference type="GeneID" id="9378890"/>
<dbReference type="HOGENOM" id="CLU_000022_45_4_1"/>
<dbReference type="STRING" id="240176.D6RKP5"/>
<accession>D6RKP5</accession>
<dbReference type="InParanoid" id="D6RKP5"/>
<dbReference type="Proteomes" id="UP000001861">
    <property type="component" value="Unassembled WGS sequence"/>
</dbReference>
<name>D6RKP5_COPC7</name>
<dbReference type="GO" id="GO:0016020">
    <property type="term" value="C:membrane"/>
    <property type="evidence" value="ECO:0007669"/>
    <property type="project" value="TreeGrafter"/>
</dbReference>
<dbReference type="Gene3D" id="3.40.50.12780">
    <property type="entry name" value="N-terminal domain of ligase-like"/>
    <property type="match status" value="1"/>
</dbReference>
<sequence>MVSDKLVPWPAVKPYDKQGVPVAGTKRPGQSGIWGLIDENTPNSLVTLDQVWAEGVKLGGNRNFLGWRPVISQNPLKFAPAYSWITYNEADTRRKYIGSALHTLFKNGELQGSDYDTVGIWSQNRPEWQLIDIAVTSYGKVGVSLYDTLGRDSVEYIINHASLSIVFSTAGHIPTLLKLAPKTPTLKIIVCLDNLPSEASSVLKEWAQSQGQRFMELREFEDFGKANLLPPISATPDTVASICYTSGTTNLPKGVVLRHKTLAVATQANLYGMELPEQGILMSYLPLAHIYERICELCSIAIGGRIGYFTGDPLRLLEDAQILKPHFFPSVPRVLNRVYQSAMLGGNVPGLKGNLFRKALQTKLQKLRTTGDPTHAFWDRLVFRKIQAVLGGQIQLVISGSAPITPDVMDFLKVAFACDVQEGYGLTETAATCSKTWPYDATASGTVGPPSPVNEVKVVDVPAMGYTSEDKPNPRGELCIRGTNVFPYYYKDEKNTKDAIDDEGWFHTGDVAEIDAAGRIKIIDRVKNIMKLAQGEYVALEKIENLYSSVPVVAQVFVYGDGLQSYLVAVVVPDPVMLSSIATSVIGKKVAADDAAGLAEVIKDERVVSHILSILTKEAQRNGLKGFEMVKRIHVSLSPFTVDEGTLTPTMKLRRKDAFNKYKDEITALYALGEPASTSANKL</sequence>
<keyword evidence="5" id="KW-1185">Reference proteome</keyword>
<dbReference type="InterPro" id="IPR042099">
    <property type="entry name" value="ANL_N_sf"/>
</dbReference>
<dbReference type="Pfam" id="PF00501">
    <property type="entry name" value="AMP-binding"/>
    <property type="match status" value="1"/>
</dbReference>
<dbReference type="SUPFAM" id="SSF56801">
    <property type="entry name" value="Acetyl-CoA synthetase-like"/>
    <property type="match status" value="1"/>
</dbReference>
<dbReference type="eggNOG" id="KOG1256">
    <property type="taxonomic scope" value="Eukaryota"/>
</dbReference>